<dbReference type="OrthoDB" id="3214149at2759"/>
<dbReference type="AlphaFoldDB" id="A0A5N5T419"/>
<feature type="domain" description="C2H2-type" evidence="11">
    <location>
        <begin position="47"/>
        <end position="78"/>
    </location>
</feature>
<evidence type="ECO:0000256" key="4">
    <source>
        <dbReference type="ARBA" id="ARBA00022737"/>
    </source>
</evidence>
<dbReference type="InterPro" id="IPR043359">
    <property type="entry name" value="GLI-like"/>
</dbReference>
<dbReference type="InterPro" id="IPR056436">
    <property type="entry name" value="Znf-C2H2_ZIC1-5/GLI1-3-like"/>
</dbReference>
<reference evidence="12 13" key="1">
    <citation type="journal article" date="2019" name="PLoS Biol.">
        <title>Sex chromosomes control vertical transmission of feminizing Wolbachia symbionts in an isopod.</title>
        <authorList>
            <person name="Becking T."/>
            <person name="Chebbi M.A."/>
            <person name="Giraud I."/>
            <person name="Moumen B."/>
            <person name="Laverre T."/>
            <person name="Caubet Y."/>
            <person name="Peccoud J."/>
            <person name="Gilbert C."/>
            <person name="Cordaux R."/>
        </authorList>
    </citation>
    <scope>NUCLEOTIDE SEQUENCE [LARGE SCALE GENOMIC DNA]</scope>
    <source>
        <strain evidence="12">ANa2</strain>
        <tissue evidence="12">Whole body excluding digestive tract and cuticle</tissue>
    </source>
</reference>
<name>A0A5N5T419_9CRUS</name>
<evidence type="ECO:0000256" key="5">
    <source>
        <dbReference type="ARBA" id="ARBA00022771"/>
    </source>
</evidence>
<dbReference type="Gene3D" id="3.30.160.60">
    <property type="entry name" value="Classic Zinc Finger"/>
    <property type="match status" value="4"/>
</dbReference>
<accession>A0A5N5T419</accession>
<keyword evidence="13" id="KW-1185">Reference proteome</keyword>
<dbReference type="Proteomes" id="UP000326759">
    <property type="component" value="Unassembled WGS sequence"/>
</dbReference>
<dbReference type="GO" id="GO:0000981">
    <property type="term" value="F:DNA-binding transcription factor activity, RNA polymerase II-specific"/>
    <property type="evidence" value="ECO:0007669"/>
    <property type="project" value="TreeGrafter"/>
</dbReference>
<evidence type="ECO:0000256" key="2">
    <source>
        <dbReference type="ARBA" id="ARBA00010831"/>
    </source>
</evidence>
<evidence type="ECO:0000259" key="11">
    <source>
        <dbReference type="PROSITE" id="PS50157"/>
    </source>
</evidence>
<comment type="similarity">
    <text evidence="2">Belongs to the GLI C2H2-type zinc-finger protein family.</text>
</comment>
<dbReference type="PROSITE" id="PS00028">
    <property type="entry name" value="ZINC_FINGER_C2H2_1"/>
    <property type="match status" value="2"/>
</dbReference>
<proteinExistence type="inferred from homology"/>
<evidence type="ECO:0000256" key="10">
    <source>
        <dbReference type="SAM" id="MobiDB-lite"/>
    </source>
</evidence>
<protein>
    <submittedName>
        <fullName evidence="12">Zinc finger protein GLIS2</fullName>
    </submittedName>
</protein>
<keyword evidence="5 9" id="KW-0863">Zinc-finger</keyword>
<dbReference type="SMART" id="SM00355">
    <property type="entry name" value="ZnF_C2H2"/>
    <property type="match status" value="4"/>
</dbReference>
<feature type="compositionally biased region" description="Acidic residues" evidence="10">
    <location>
        <begin position="300"/>
        <end position="311"/>
    </location>
</feature>
<dbReference type="InterPro" id="IPR013087">
    <property type="entry name" value="Znf_C2H2_type"/>
</dbReference>
<evidence type="ECO:0000313" key="13">
    <source>
        <dbReference type="Proteomes" id="UP000326759"/>
    </source>
</evidence>
<evidence type="ECO:0000256" key="6">
    <source>
        <dbReference type="ARBA" id="ARBA00022833"/>
    </source>
</evidence>
<dbReference type="PANTHER" id="PTHR45718:SF8">
    <property type="entry name" value="GLIS FAMILY ZINC FINGER 2"/>
    <property type="match status" value="1"/>
</dbReference>
<keyword evidence="7" id="KW-0238">DNA-binding</keyword>
<evidence type="ECO:0000313" key="12">
    <source>
        <dbReference type="EMBL" id="KAB7501122.1"/>
    </source>
</evidence>
<dbReference type="FunFam" id="3.30.160.60:FF:000359">
    <property type="entry name" value="GLIS family zinc finger 2"/>
    <property type="match status" value="1"/>
</dbReference>
<dbReference type="SUPFAM" id="SSF57667">
    <property type="entry name" value="beta-beta-alpha zinc fingers"/>
    <property type="match status" value="3"/>
</dbReference>
<feature type="domain" description="C2H2-type" evidence="11">
    <location>
        <begin position="119"/>
        <end position="148"/>
    </location>
</feature>
<sequence length="343" mass="37125">MRQLSQLVVTGEVAFPRWVGCGLNFDTLEDLVTHLTASHVTSQHGSFYCLWRGCSRTKGFNARYKMLIHIRTHTNERPYLLEKFKNTLRAFYRAVSPLGFSNHGENVMLNTHFKREKPYVCTVPGCGKAYSNSSDRFKHTRTHFVEKPYECRHPGCGKRYTDPSSLRKHVKIYGHIRRQEEAPPTDPNMEQALAAAAAAARLSPSPSSSSSSLGPSPSPSTSQPMLTSTFFQSAANNVAAAACANAAASLGPSGLNPWAPVTAGTSTGFGAVTAAAAWTVALHQYRAGLILSGGHSSFSDIEEVPTEESEGVEEHSSSSVLDLSVCSSPLDLSLSSSRSRNQS</sequence>
<dbReference type="InterPro" id="IPR036236">
    <property type="entry name" value="Znf_C2H2_sf"/>
</dbReference>
<gene>
    <name evidence="12" type="primary">Glis2</name>
    <name evidence="12" type="ORF">Anas_03362</name>
</gene>
<feature type="domain" description="C2H2-type" evidence="11">
    <location>
        <begin position="149"/>
        <end position="180"/>
    </location>
</feature>
<dbReference type="Pfam" id="PF00096">
    <property type="entry name" value="zf-C2H2"/>
    <property type="match status" value="2"/>
</dbReference>
<evidence type="ECO:0000256" key="3">
    <source>
        <dbReference type="ARBA" id="ARBA00022723"/>
    </source>
</evidence>
<feature type="region of interest" description="Disordered" evidence="10">
    <location>
        <begin position="299"/>
        <end position="321"/>
    </location>
</feature>
<keyword evidence="3" id="KW-0479">Metal-binding</keyword>
<keyword evidence="4" id="KW-0677">Repeat</keyword>
<dbReference type="PROSITE" id="PS50157">
    <property type="entry name" value="ZINC_FINGER_C2H2_2"/>
    <property type="match status" value="3"/>
</dbReference>
<dbReference type="FunFam" id="3.30.160.60:FF:001102">
    <property type="entry name" value="Transcription factor IIIA"/>
    <property type="match status" value="1"/>
</dbReference>
<organism evidence="12 13">
    <name type="scientific">Armadillidium nasatum</name>
    <dbReference type="NCBI Taxonomy" id="96803"/>
    <lineage>
        <taxon>Eukaryota</taxon>
        <taxon>Metazoa</taxon>
        <taxon>Ecdysozoa</taxon>
        <taxon>Arthropoda</taxon>
        <taxon>Crustacea</taxon>
        <taxon>Multicrustacea</taxon>
        <taxon>Malacostraca</taxon>
        <taxon>Eumalacostraca</taxon>
        <taxon>Peracarida</taxon>
        <taxon>Isopoda</taxon>
        <taxon>Oniscidea</taxon>
        <taxon>Crinocheta</taxon>
        <taxon>Armadillidiidae</taxon>
        <taxon>Armadillidium</taxon>
    </lineage>
</organism>
<keyword evidence="8" id="KW-0539">Nucleus</keyword>
<dbReference type="PANTHER" id="PTHR45718">
    <property type="entry name" value="TRANSCRIPTIONAL ACTIVATOR CUBITUS INTERRUPTUS"/>
    <property type="match status" value="1"/>
</dbReference>
<dbReference type="GO" id="GO:0000978">
    <property type="term" value="F:RNA polymerase II cis-regulatory region sequence-specific DNA binding"/>
    <property type="evidence" value="ECO:0007669"/>
    <property type="project" value="TreeGrafter"/>
</dbReference>
<keyword evidence="6" id="KW-0862">Zinc</keyword>
<dbReference type="Pfam" id="PF23561">
    <property type="entry name" value="zf-C2H2_15"/>
    <property type="match status" value="1"/>
</dbReference>
<evidence type="ECO:0000256" key="8">
    <source>
        <dbReference type="ARBA" id="ARBA00023242"/>
    </source>
</evidence>
<evidence type="ECO:0000256" key="1">
    <source>
        <dbReference type="ARBA" id="ARBA00004123"/>
    </source>
</evidence>
<feature type="region of interest" description="Disordered" evidence="10">
    <location>
        <begin position="194"/>
        <end position="225"/>
    </location>
</feature>
<evidence type="ECO:0000256" key="7">
    <source>
        <dbReference type="ARBA" id="ARBA00023125"/>
    </source>
</evidence>
<comment type="subcellular location">
    <subcellularLocation>
        <location evidence="1">Nucleus</location>
    </subcellularLocation>
</comment>
<dbReference type="GO" id="GO:0005634">
    <property type="term" value="C:nucleus"/>
    <property type="evidence" value="ECO:0007669"/>
    <property type="project" value="UniProtKB-SubCell"/>
</dbReference>
<feature type="compositionally biased region" description="Low complexity" evidence="10">
    <location>
        <begin position="194"/>
        <end position="222"/>
    </location>
</feature>
<comment type="caution">
    <text evidence="12">The sequence shown here is derived from an EMBL/GenBank/DDBJ whole genome shotgun (WGS) entry which is preliminary data.</text>
</comment>
<evidence type="ECO:0000256" key="9">
    <source>
        <dbReference type="PROSITE-ProRule" id="PRU00042"/>
    </source>
</evidence>
<dbReference type="GO" id="GO:0008270">
    <property type="term" value="F:zinc ion binding"/>
    <property type="evidence" value="ECO:0007669"/>
    <property type="project" value="UniProtKB-KW"/>
</dbReference>
<dbReference type="EMBL" id="SEYY01011670">
    <property type="protein sequence ID" value="KAB7501122.1"/>
    <property type="molecule type" value="Genomic_DNA"/>
</dbReference>